<comment type="caution">
    <text evidence="2">The sequence shown here is derived from an EMBL/GenBank/DDBJ whole genome shotgun (WGS) entry which is preliminary data.</text>
</comment>
<dbReference type="InterPro" id="IPR013897">
    <property type="entry name" value="Duc1"/>
</dbReference>
<reference evidence="2" key="1">
    <citation type="submission" date="2021-02" db="EMBL/GenBank/DDBJ databases">
        <authorList>
            <person name="Dougan E. K."/>
            <person name="Rhodes N."/>
            <person name="Thang M."/>
            <person name="Chan C."/>
        </authorList>
    </citation>
    <scope>NUCLEOTIDE SEQUENCE</scope>
</reference>
<gene>
    <name evidence="2" type="ORF">SNEC2469_LOCUS4340</name>
</gene>
<evidence type="ECO:0000313" key="3">
    <source>
        <dbReference type="Proteomes" id="UP000601435"/>
    </source>
</evidence>
<accession>A0A812LGY7</accession>
<evidence type="ECO:0000313" key="2">
    <source>
        <dbReference type="EMBL" id="CAE7240894.1"/>
    </source>
</evidence>
<dbReference type="Pfam" id="PF08588">
    <property type="entry name" value="Duc1"/>
    <property type="match status" value="1"/>
</dbReference>
<evidence type="ECO:0000259" key="1">
    <source>
        <dbReference type="Pfam" id="PF08588"/>
    </source>
</evidence>
<organism evidence="2 3">
    <name type="scientific">Symbiodinium necroappetens</name>
    <dbReference type="NCBI Taxonomy" id="1628268"/>
    <lineage>
        <taxon>Eukaryota</taxon>
        <taxon>Sar</taxon>
        <taxon>Alveolata</taxon>
        <taxon>Dinophyceae</taxon>
        <taxon>Suessiales</taxon>
        <taxon>Symbiodiniaceae</taxon>
        <taxon>Symbiodinium</taxon>
    </lineage>
</organism>
<proteinExistence type="predicted"/>
<dbReference type="EMBL" id="CAJNJA010008837">
    <property type="protein sequence ID" value="CAE7240894.1"/>
    <property type="molecule type" value="Genomic_DNA"/>
</dbReference>
<sequence>MEKVQAGDRFVGWVKHPVLTTRQKFDLVVEVGPGDDKGAWKITDPNKRLQAGKSYEGPCKVIAEEGDSIIFRDEDTVLNGTLNGAGPGTISGRAMQGGLKWGGFFEELSRDGQIAQSQSVVRRHIAGLPGKEHLLAYSIVPDADGYGTSSGSRLPRANFLPCNTTAAIPIENDNFIGKVLLLYRPTEGLDRGHPYYDHFRSRKRGWELRLQGKFKKAPRGRLYVGAVLRDFNYDQPVASTSILAMNTAITLVKYTYRIYFSWGARCKEALQTDAELGHAVSDLTVFDQIIITPASRPIPPISSDLDEPSDVYGLSLMRRDVGLAEYSRMVQEVESSLNTQDTYTFRLWGPAPFLDVLNWQLKMGARVSLDHFMQDFPIHVCMYDLPDGHDQTSDDPRHLESKKRYYFDFMGWSNVVSIAPAIFQRYVFQNAPDGFVMQLSRQFSNNSFHSLNSGSFMSVESTASRRPFWRRWLDRLRWIPKSTCNFNSLPQPLPA</sequence>
<protein>
    <recommendedName>
        <fullName evidence="1">Domain of unknown function at the cortex 1 domain-containing protein</fullName>
    </recommendedName>
</protein>
<dbReference type="AlphaFoldDB" id="A0A812LGY7"/>
<name>A0A812LGY7_9DINO</name>
<feature type="domain" description="Domain of unknown function at the cortex 1" evidence="1">
    <location>
        <begin position="157"/>
        <end position="388"/>
    </location>
</feature>
<dbReference type="OrthoDB" id="431964at2759"/>
<dbReference type="Proteomes" id="UP000601435">
    <property type="component" value="Unassembled WGS sequence"/>
</dbReference>
<keyword evidence="3" id="KW-1185">Reference proteome</keyword>